<dbReference type="InterPro" id="IPR029063">
    <property type="entry name" value="SAM-dependent_MTases_sf"/>
</dbReference>
<organism evidence="7 8">
    <name type="scientific">Klebsormidium nitens</name>
    <name type="common">Green alga</name>
    <name type="synonym">Ulothrix nitens</name>
    <dbReference type="NCBI Taxonomy" id="105231"/>
    <lineage>
        <taxon>Eukaryota</taxon>
        <taxon>Viridiplantae</taxon>
        <taxon>Streptophyta</taxon>
        <taxon>Klebsormidiophyceae</taxon>
        <taxon>Klebsormidiales</taxon>
        <taxon>Klebsormidiaceae</taxon>
        <taxon>Klebsormidium</taxon>
    </lineage>
</organism>
<keyword evidence="5" id="KW-0128">Catecholamine metabolism</keyword>
<dbReference type="EMBL" id="DF237263">
    <property type="protein sequence ID" value="GAQ86833.1"/>
    <property type="molecule type" value="Genomic_DNA"/>
</dbReference>
<evidence type="ECO:0000256" key="2">
    <source>
        <dbReference type="ARBA" id="ARBA00022603"/>
    </source>
</evidence>
<accession>A0A1Y1I8G9</accession>
<dbReference type="Pfam" id="PF01596">
    <property type="entry name" value="Methyltransf_3"/>
    <property type="match status" value="1"/>
</dbReference>
<reference evidence="7 8" key="1">
    <citation type="journal article" date="2014" name="Nat. Commun.">
        <title>Klebsormidium flaccidum genome reveals primary factors for plant terrestrial adaptation.</title>
        <authorList>
            <person name="Hori K."/>
            <person name="Maruyama F."/>
            <person name="Fujisawa T."/>
            <person name="Togashi T."/>
            <person name="Yamamoto N."/>
            <person name="Seo M."/>
            <person name="Sato S."/>
            <person name="Yamada T."/>
            <person name="Mori H."/>
            <person name="Tajima N."/>
            <person name="Moriyama T."/>
            <person name="Ikeuchi M."/>
            <person name="Watanabe M."/>
            <person name="Wada H."/>
            <person name="Kobayashi K."/>
            <person name="Saito M."/>
            <person name="Masuda T."/>
            <person name="Sasaki-Sekimoto Y."/>
            <person name="Mashiguchi K."/>
            <person name="Awai K."/>
            <person name="Shimojima M."/>
            <person name="Masuda S."/>
            <person name="Iwai M."/>
            <person name="Nobusawa T."/>
            <person name="Narise T."/>
            <person name="Kondo S."/>
            <person name="Saito H."/>
            <person name="Sato R."/>
            <person name="Murakawa M."/>
            <person name="Ihara Y."/>
            <person name="Oshima-Yamada Y."/>
            <person name="Ohtaka K."/>
            <person name="Satoh M."/>
            <person name="Sonobe K."/>
            <person name="Ishii M."/>
            <person name="Ohtani R."/>
            <person name="Kanamori-Sato M."/>
            <person name="Honoki R."/>
            <person name="Miyazaki D."/>
            <person name="Mochizuki H."/>
            <person name="Umetsu J."/>
            <person name="Higashi K."/>
            <person name="Shibata D."/>
            <person name="Kamiya Y."/>
            <person name="Sato N."/>
            <person name="Nakamura Y."/>
            <person name="Tabata S."/>
            <person name="Ida S."/>
            <person name="Kurokawa K."/>
            <person name="Ohta H."/>
        </authorList>
    </citation>
    <scope>NUCLEOTIDE SEQUENCE [LARGE SCALE GENOMIC DNA]</scope>
    <source>
        <strain evidence="7 8">NIES-2285</strain>
    </source>
</reference>
<keyword evidence="2 7" id="KW-0489">Methyltransferase</keyword>
<dbReference type="Proteomes" id="UP000054558">
    <property type="component" value="Unassembled WGS sequence"/>
</dbReference>
<evidence type="ECO:0000313" key="8">
    <source>
        <dbReference type="Proteomes" id="UP000054558"/>
    </source>
</evidence>
<dbReference type="Gene3D" id="3.40.50.150">
    <property type="entry name" value="Vaccinia Virus protein VP39"/>
    <property type="match status" value="1"/>
</dbReference>
<dbReference type="SUPFAM" id="SSF53335">
    <property type="entry name" value="S-adenosyl-L-methionine-dependent methyltransferases"/>
    <property type="match status" value="1"/>
</dbReference>
<evidence type="ECO:0000256" key="1">
    <source>
        <dbReference type="ARBA" id="ARBA00012880"/>
    </source>
</evidence>
<keyword evidence="8" id="KW-1185">Reference proteome</keyword>
<dbReference type="GO" id="GO:0016206">
    <property type="term" value="F:catechol O-methyltransferase activity"/>
    <property type="evidence" value="ECO:0007669"/>
    <property type="project" value="UniProtKB-EC"/>
</dbReference>
<dbReference type="GO" id="GO:0032259">
    <property type="term" value="P:methylation"/>
    <property type="evidence" value="ECO:0007669"/>
    <property type="project" value="UniProtKB-KW"/>
</dbReference>
<dbReference type="GO" id="GO:0006584">
    <property type="term" value="P:catecholamine metabolic process"/>
    <property type="evidence" value="ECO:0007669"/>
    <property type="project" value="UniProtKB-KW"/>
</dbReference>
<protein>
    <recommendedName>
        <fullName evidence="1">catechol O-methyltransferase</fullName>
        <ecNumber evidence="1">2.1.1.6</ecNumber>
    </recommendedName>
</protein>
<evidence type="ECO:0000256" key="6">
    <source>
        <dbReference type="ARBA" id="ARBA00023453"/>
    </source>
</evidence>
<keyword evidence="3 7" id="KW-0808">Transferase</keyword>
<evidence type="ECO:0000256" key="5">
    <source>
        <dbReference type="ARBA" id="ARBA00022939"/>
    </source>
</evidence>
<dbReference type="OrthoDB" id="186626at2759"/>
<dbReference type="EC" id="2.1.1.6" evidence="1"/>
<dbReference type="STRING" id="105231.A0A1Y1I8G9"/>
<dbReference type="AlphaFoldDB" id="A0A1Y1I8G9"/>
<gene>
    <name evidence="7" type="ORF">KFL_003140120</name>
</gene>
<dbReference type="OMA" id="SWMPILG"/>
<dbReference type="CDD" id="cd02440">
    <property type="entry name" value="AdoMet_MTases"/>
    <property type="match status" value="1"/>
</dbReference>
<keyword evidence="4" id="KW-0949">S-adenosyl-L-methionine</keyword>
<sequence>MARLVSFLLGVLAIAIGTALYALPPNTYSAARFFFSQFFENNQSRGQIDSRERALLAHVRATAGNNPESVLFAIDDFAQSQAWLMNIGDTKGKVLDEVVEKHRPLSVLELGTYLGYSAIRIASRLPPGAKLYSIDITAANVDIAKQVIAHAGLSNRIEHLVGTLDDVVEDLKNRSPTFDMVFIDHHKAVYLKDLKTLMRESFLAKGAVVVADNVLVPGAPDYLEYVEGPEFVTTRYEHTLEYVAYVKDMVTVSVYQG</sequence>
<evidence type="ECO:0000313" key="7">
    <source>
        <dbReference type="EMBL" id="GAQ86833.1"/>
    </source>
</evidence>
<comment type="similarity">
    <text evidence="6">Belongs to the class I-like SAM-binding methyltransferase superfamily. Cation-dependent O-methyltransferase family.</text>
</comment>
<evidence type="ECO:0000256" key="4">
    <source>
        <dbReference type="ARBA" id="ARBA00022691"/>
    </source>
</evidence>
<proteinExistence type="inferred from homology"/>
<dbReference type="GO" id="GO:0008171">
    <property type="term" value="F:O-methyltransferase activity"/>
    <property type="evidence" value="ECO:0000318"/>
    <property type="project" value="GO_Central"/>
</dbReference>
<dbReference type="PANTHER" id="PTHR43836">
    <property type="entry name" value="CATECHOL O-METHYLTRANSFERASE 1-RELATED"/>
    <property type="match status" value="1"/>
</dbReference>
<dbReference type="InterPro" id="IPR002935">
    <property type="entry name" value="SAM_O-MeTrfase"/>
</dbReference>
<dbReference type="PANTHER" id="PTHR43836:SF2">
    <property type="entry name" value="CATECHOL O-METHYLTRANSFERASE 1-RELATED"/>
    <property type="match status" value="1"/>
</dbReference>
<dbReference type="FunFam" id="3.40.50.150:FF:000054">
    <property type="entry name" value="Catechol O-methyltransferase"/>
    <property type="match status" value="1"/>
</dbReference>
<dbReference type="PROSITE" id="PS51682">
    <property type="entry name" value="SAM_OMT_I"/>
    <property type="match status" value="1"/>
</dbReference>
<name>A0A1Y1I8G9_KLENI</name>
<evidence type="ECO:0000256" key="3">
    <source>
        <dbReference type="ARBA" id="ARBA00022679"/>
    </source>
</evidence>